<accession>A0ACC3CBN6</accession>
<dbReference type="Proteomes" id="UP000798662">
    <property type="component" value="Chromosome 3"/>
</dbReference>
<name>A0ACC3CBN6_PYRYE</name>
<organism evidence="1 2">
    <name type="scientific">Pyropia yezoensis</name>
    <name type="common">Susabi-nori</name>
    <name type="synonym">Porphyra yezoensis</name>
    <dbReference type="NCBI Taxonomy" id="2788"/>
    <lineage>
        <taxon>Eukaryota</taxon>
        <taxon>Rhodophyta</taxon>
        <taxon>Bangiophyceae</taxon>
        <taxon>Bangiales</taxon>
        <taxon>Bangiaceae</taxon>
        <taxon>Pyropia</taxon>
    </lineage>
</organism>
<protein>
    <submittedName>
        <fullName evidence="1">Uncharacterized protein</fullName>
    </submittedName>
</protein>
<gene>
    <name evidence="1" type="ORF">I4F81_009714</name>
</gene>
<reference evidence="1" key="1">
    <citation type="submission" date="2019-11" db="EMBL/GenBank/DDBJ databases">
        <title>Nori genome reveals adaptations in red seaweeds to the harsh intertidal environment.</title>
        <authorList>
            <person name="Wang D."/>
            <person name="Mao Y."/>
        </authorList>
    </citation>
    <scope>NUCLEOTIDE SEQUENCE</scope>
    <source>
        <tissue evidence="1">Gametophyte</tissue>
    </source>
</reference>
<evidence type="ECO:0000313" key="2">
    <source>
        <dbReference type="Proteomes" id="UP000798662"/>
    </source>
</evidence>
<comment type="caution">
    <text evidence="1">The sequence shown here is derived from an EMBL/GenBank/DDBJ whole genome shotgun (WGS) entry which is preliminary data.</text>
</comment>
<keyword evidence="2" id="KW-1185">Reference proteome</keyword>
<dbReference type="EMBL" id="CM020620">
    <property type="protein sequence ID" value="KAK1867207.1"/>
    <property type="molecule type" value="Genomic_DNA"/>
</dbReference>
<evidence type="ECO:0000313" key="1">
    <source>
        <dbReference type="EMBL" id="KAK1867207.1"/>
    </source>
</evidence>
<proteinExistence type="predicted"/>
<sequence>MVVHVPAFSRLRHALLRPCCAIDELCTSIAPHSLWHSLSLLSPSPLSLPFPLFSLPLFLPPSSPPPRFSTMASGAVTKRLQSELMGLMMEPVPGVTAFPDGDSLNTWTGTLTPDGDSVYTGCAFKLGLSFPGNYPLVPPSVRFVTRVWHPNVDYPSGAICLDLLKDAWSPSLTVRTLLISILSLLDEPNNASPLNGEAARGWPDRLAFVAVAKAKYNEEATAGGGGSSA</sequence>